<dbReference type="Gene3D" id="3.30.420.10">
    <property type="entry name" value="Ribonuclease H-like superfamily/Ribonuclease H"/>
    <property type="match status" value="1"/>
</dbReference>
<organism evidence="3 4">
    <name type="scientific">Electrophorus voltai</name>
    <dbReference type="NCBI Taxonomy" id="2609070"/>
    <lineage>
        <taxon>Eukaryota</taxon>
        <taxon>Metazoa</taxon>
        <taxon>Chordata</taxon>
        <taxon>Craniata</taxon>
        <taxon>Vertebrata</taxon>
        <taxon>Euteleostomi</taxon>
        <taxon>Actinopterygii</taxon>
        <taxon>Neopterygii</taxon>
        <taxon>Teleostei</taxon>
        <taxon>Ostariophysi</taxon>
        <taxon>Gymnotiformes</taxon>
        <taxon>Gymnotoidei</taxon>
        <taxon>Gymnotidae</taxon>
        <taxon>Electrophorus</taxon>
    </lineage>
</organism>
<evidence type="ECO:0000313" key="3">
    <source>
        <dbReference type="EMBL" id="KAK1787004.1"/>
    </source>
</evidence>
<proteinExistence type="predicted"/>
<evidence type="ECO:0000259" key="2">
    <source>
        <dbReference type="Pfam" id="PF13358"/>
    </source>
</evidence>
<sequence length="221" mass="25482">MAVGTLVSINTISNVLHCNGLHSRRAHKVPLLSKRHVEACLKFAHDHLEASEADWFKVLWSDETKIEVFGADHTRGVWPENGTAYDPKNTNPTVKHGGGNIMLWGCFSAKRPSHLVHIHRKMDSKAYLEILAKNLHSSIIDFKMGPHFIFQRDNDPKHTVKKTKAWFKRQKINVLRWPSQSPDLNATENLWKELKIKRCPKNLDNLKKICMEEWPKITPET</sequence>
<dbReference type="InterPro" id="IPR052338">
    <property type="entry name" value="Transposase_5"/>
</dbReference>
<dbReference type="InterPro" id="IPR002492">
    <property type="entry name" value="Transposase_Tc1-like"/>
</dbReference>
<dbReference type="InterPro" id="IPR038717">
    <property type="entry name" value="Tc1-like_DDE_dom"/>
</dbReference>
<evidence type="ECO:0000313" key="4">
    <source>
        <dbReference type="Proteomes" id="UP001239994"/>
    </source>
</evidence>
<dbReference type="Pfam" id="PF13358">
    <property type="entry name" value="DDE_3"/>
    <property type="match status" value="1"/>
</dbReference>
<gene>
    <name evidence="3" type="ORF">P4O66_017378</name>
</gene>
<feature type="domain" description="Tc1-like transposase DDE" evidence="2">
    <location>
        <begin position="58"/>
        <end position="198"/>
    </location>
</feature>
<keyword evidence="4" id="KW-1185">Reference proteome</keyword>
<dbReference type="Proteomes" id="UP001239994">
    <property type="component" value="Unassembled WGS sequence"/>
</dbReference>
<dbReference type="GO" id="GO:0006313">
    <property type="term" value="P:DNA transposition"/>
    <property type="evidence" value="ECO:0007669"/>
    <property type="project" value="InterPro"/>
</dbReference>
<dbReference type="InterPro" id="IPR036397">
    <property type="entry name" value="RNaseH_sf"/>
</dbReference>
<evidence type="ECO:0008006" key="5">
    <source>
        <dbReference type="Google" id="ProtNLM"/>
    </source>
</evidence>
<evidence type="ECO:0000259" key="1">
    <source>
        <dbReference type="Pfam" id="PF01498"/>
    </source>
</evidence>
<name>A0AAD8YV20_9TELE</name>
<accession>A0AAD8YV20</accession>
<protein>
    <recommendedName>
        <fullName evidence="5">Tc1-like transposase DDE domain-containing protein</fullName>
    </recommendedName>
</protein>
<feature type="domain" description="Transposase Tc1-like" evidence="1">
    <location>
        <begin position="4"/>
        <end position="48"/>
    </location>
</feature>
<comment type="caution">
    <text evidence="3">The sequence shown here is derived from an EMBL/GenBank/DDBJ whole genome shotgun (WGS) entry which is preliminary data.</text>
</comment>
<reference evidence="3" key="1">
    <citation type="submission" date="2023-03" db="EMBL/GenBank/DDBJ databases">
        <title>Electrophorus voltai genome.</title>
        <authorList>
            <person name="Bian C."/>
        </authorList>
    </citation>
    <scope>NUCLEOTIDE SEQUENCE</scope>
    <source>
        <strain evidence="3">CB-2022</strain>
        <tissue evidence="3">Muscle</tissue>
    </source>
</reference>
<dbReference type="PANTHER" id="PTHR23022">
    <property type="entry name" value="TRANSPOSABLE ELEMENT-RELATED"/>
    <property type="match status" value="1"/>
</dbReference>
<dbReference type="AlphaFoldDB" id="A0AAD8YV20"/>
<dbReference type="Pfam" id="PF01498">
    <property type="entry name" value="HTH_Tnp_Tc3_2"/>
    <property type="match status" value="1"/>
</dbReference>
<dbReference type="GO" id="GO:0015074">
    <property type="term" value="P:DNA integration"/>
    <property type="evidence" value="ECO:0007669"/>
    <property type="project" value="InterPro"/>
</dbReference>
<dbReference type="GO" id="GO:0003677">
    <property type="term" value="F:DNA binding"/>
    <property type="evidence" value="ECO:0007669"/>
    <property type="project" value="InterPro"/>
</dbReference>
<dbReference type="EMBL" id="JAROKS010000024">
    <property type="protein sequence ID" value="KAK1787004.1"/>
    <property type="molecule type" value="Genomic_DNA"/>
</dbReference>
<dbReference type="PANTHER" id="PTHR23022:SF135">
    <property type="entry name" value="SI:DKEY-77F5.3"/>
    <property type="match status" value="1"/>
</dbReference>